<comment type="caution">
    <text evidence="2">The sequence shown here is derived from an EMBL/GenBank/DDBJ whole genome shotgun (WGS) entry which is preliminary data.</text>
</comment>
<reference evidence="2 3" key="1">
    <citation type="journal article" date="2015" name="Nature">
        <title>rRNA introns, odd ribosomes, and small enigmatic genomes across a large radiation of phyla.</title>
        <authorList>
            <person name="Brown C.T."/>
            <person name="Hug L.A."/>
            <person name="Thomas B.C."/>
            <person name="Sharon I."/>
            <person name="Castelle C.J."/>
            <person name="Singh A."/>
            <person name="Wilkins M.J."/>
            <person name="Williams K.H."/>
            <person name="Banfield J.F."/>
        </authorList>
    </citation>
    <scope>NUCLEOTIDE SEQUENCE [LARGE SCALE GENOMIC DNA]</scope>
</reference>
<keyword evidence="1" id="KW-0472">Membrane</keyword>
<feature type="transmembrane region" description="Helical" evidence="1">
    <location>
        <begin position="45"/>
        <end position="65"/>
    </location>
</feature>
<organism evidence="2 3">
    <name type="scientific">Candidatus Wolfebacteria bacterium GW2011_GWA2_42_10</name>
    <dbReference type="NCBI Taxonomy" id="1619004"/>
    <lineage>
        <taxon>Bacteria</taxon>
        <taxon>Candidatus Wolfeibacteriota</taxon>
    </lineage>
</organism>
<accession>A0A0G0XKT7</accession>
<name>A0A0G0XKT7_9BACT</name>
<dbReference type="AlphaFoldDB" id="A0A0G0XKT7"/>
<gene>
    <name evidence="2" type="ORF">UU85_C0002G0019</name>
</gene>
<evidence type="ECO:0000313" key="3">
    <source>
        <dbReference type="Proteomes" id="UP000034256"/>
    </source>
</evidence>
<keyword evidence="1" id="KW-0812">Transmembrane</keyword>
<evidence type="ECO:0000256" key="1">
    <source>
        <dbReference type="SAM" id="Phobius"/>
    </source>
</evidence>
<dbReference type="EMBL" id="LCCF01000002">
    <property type="protein sequence ID" value="KKS25525.1"/>
    <property type="molecule type" value="Genomic_DNA"/>
</dbReference>
<feature type="transmembrane region" description="Helical" evidence="1">
    <location>
        <begin position="12"/>
        <end position="33"/>
    </location>
</feature>
<proteinExistence type="predicted"/>
<feature type="transmembrane region" description="Helical" evidence="1">
    <location>
        <begin position="95"/>
        <end position="114"/>
    </location>
</feature>
<evidence type="ECO:0000313" key="2">
    <source>
        <dbReference type="EMBL" id="KKS25525.1"/>
    </source>
</evidence>
<dbReference type="Proteomes" id="UP000034256">
    <property type="component" value="Unassembled WGS sequence"/>
</dbReference>
<sequence length="155" mass="17528">MSVLLQFSLISHIFLGLLGIILFYAVLMVLFKPIDFKRIKFLRRVSLLGLISFLSSWILGGYYYVVYYGNIVKPLIKKSAYPWAHSIFMEAKEHIFLFLPFAALVAVLIFYILGEELEQKQAIKKTVIILSSLIVILGAIMALTGIIISGAARLR</sequence>
<protein>
    <submittedName>
        <fullName evidence="2">Uncharacterized protein</fullName>
    </submittedName>
</protein>
<keyword evidence="1" id="KW-1133">Transmembrane helix</keyword>
<feature type="transmembrane region" description="Helical" evidence="1">
    <location>
        <begin position="126"/>
        <end position="152"/>
    </location>
</feature>